<dbReference type="InterPro" id="IPR004107">
    <property type="entry name" value="Integrase_SAM-like_N"/>
</dbReference>
<feature type="active site" evidence="11">
    <location>
        <position position="248"/>
    </location>
</feature>
<dbReference type="InterPro" id="IPR011932">
    <property type="entry name" value="Recomb_XerD"/>
</dbReference>
<gene>
    <name evidence="11 14" type="primary">xerD</name>
    <name evidence="14" type="ORF">CF394_02695</name>
</gene>
<comment type="similarity">
    <text evidence="2 11">Belongs to the 'phage' integrase family. XerD subfamily.</text>
</comment>
<comment type="function">
    <text evidence="11">Site-specific tyrosine recombinase, which acts by catalyzing the cutting and rejoining of the recombining DNA molecules. The XerC-XerD complex is essential to convert dimers of the bacterial chromosome into monomers to permit their segregation at cell division. It also contributes to the segregational stability of plasmids.</text>
</comment>
<feature type="active site" evidence="11">
    <location>
        <position position="173"/>
    </location>
</feature>
<dbReference type="Pfam" id="PF02899">
    <property type="entry name" value="Phage_int_SAM_1"/>
    <property type="match status" value="1"/>
</dbReference>
<keyword evidence="8 11" id="KW-0238">DNA-binding</keyword>
<dbReference type="InterPro" id="IPR010998">
    <property type="entry name" value="Integrase_recombinase_N"/>
</dbReference>
<dbReference type="GO" id="GO:0003677">
    <property type="term" value="F:DNA binding"/>
    <property type="evidence" value="ECO:0007669"/>
    <property type="project" value="UniProtKB-UniRule"/>
</dbReference>
<dbReference type="GO" id="GO:0051301">
    <property type="term" value="P:cell division"/>
    <property type="evidence" value="ECO:0007669"/>
    <property type="project" value="UniProtKB-KW"/>
</dbReference>
<protein>
    <recommendedName>
        <fullName evidence="3 11">Tyrosine recombinase XerD</fullName>
    </recommendedName>
</protein>
<dbReference type="Proteomes" id="UP000217065">
    <property type="component" value="Unassembled WGS sequence"/>
</dbReference>
<evidence type="ECO:0000256" key="2">
    <source>
        <dbReference type="ARBA" id="ARBA00010450"/>
    </source>
</evidence>
<evidence type="ECO:0000256" key="3">
    <source>
        <dbReference type="ARBA" id="ARBA00015810"/>
    </source>
</evidence>
<evidence type="ECO:0000256" key="11">
    <source>
        <dbReference type="HAMAP-Rule" id="MF_01807"/>
    </source>
</evidence>
<evidence type="ECO:0000256" key="9">
    <source>
        <dbReference type="ARBA" id="ARBA00023172"/>
    </source>
</evidence>
<dbReference type="PANTHER" id="PTHR30349:SF81">
    <property type="entry name" value="TYROSINE RECOMBINASE XERC"/>
    <property type="match status" value="1"/>
</dbReference>
<dbReference type="GO" id="GO:0005737">
    <property type="term" value="C:cytoplasm"/>
    <property type="evidence" value="ECO:0007669"/>
    <property type="project" value="UniProtKB-SubCell"/>
</dbReference>
<comment type="subcellular location">
    <subcellularLocation>
        <location evidence="1 11">Cytoplasm</location>
    </subcellularLocation>
</comment>
<dbReference type="InterPro" id="IPR023009">
    <property type="entry name" value="Tyrosine_recombinase_XerC/XerD"/>
</dbReference>
<evidence type="ECO:0000256" key="7">
    <source>
        <dbReference type="ARBA" id="ARBA00022908"/>
    </source>
</evidence>
<dbReference type="InterPro" id="IPR013762">
    <property type="entry name" value="Integrase-like_cat_sf"/>
</dbReference>
<dbReference type="GO" id="GO:0007059">
    <property type="term" value="P:chromosome segregation"/>
    <property type="evidence" value="ECO:0007669"/>
    <property type="project" value="UniProtKB-UniRule"/>
</dbReference>
<evidence type="ECO:0000313" key="15">
    <source>
        <dbReference type="Proteomes" id="UP000217065"/>
    </source>
</evidence>
<dbReference type="InterPro" id="IPR050090">
    <property type="entry name" value="Tyrosine_recombinase_XerCD"/>
</dbReference>
<dbReference type="OrthoDB" id="9801717at2"/>
<keyword evidence="15" id="KW-1185">Reference proteome</keyword>
<dbReference type="CDD" id="cd00798">
    <property type="entry name" value="INT_XerDC_C"/>
    <property type="match status" value="1"/>
</dbReference>
<evidence type="ECO:0000256" key="5">
    <source>
        <dbReference type="ARBA" id="ARBA00022618"/>
    </source>
</evidence>
<reference evidence="14 15" key="1">
    <citation type="submission" date="2017-07" db="EMBL/GenBank/DDBJ databases">
        <title>Tetzosporium hominis gen.nov. sp.nov.</title>
        <authorList>
            <person name="Tetz G."/>
            <person name="Tetz V."/>
        </authorList>
    </citation>
    <scope>NUCLEOTIDE SEQUENCE [LARGE SCALE GENOMIC DNA]</scope>
    <source>
        <strain evidence="14 15">VT-49</strain>
    </source>
</reference>
<organism evidence="14 15">
    <name type="scientific">Tetzosporium hominis</name>
    <dbReference type="NCBI Taxonomy" id="2020506"/>
    <lineage>
        <taxon>Bacteria</taxon>
        <taxon>Bacillati</taxon>
        <taxon>Bacillota</taxon>
        <taxon>Bacilli</taxon>
        <taxon>Bacillales</taxon>
        <taxon>Caryophanaceae</taxon>
        <taxon>Tetzosporium</taxon>
    </lineage>
</organism>
<feature type="domain" description="Tyr recombinase" evidence="12">
    <location>
        <begin position="109"/>
        <end position="293"/>
    </location>
</feature>
<evidence type="ECO:0000259" key="13">
    <source>
        <dbReference type="PROSITE" id="PS51900"/>
    </source>
</evidence>
<evidence type="ECO:0000256" key="6">
    <source>
        <dbReference type="ARBA" id="ARBA00022829"/>
    </source>
</evidence>
<evidence type="ECO:0000259" key="12">
    <source>
        <dbReference type="PROSITE" id="PS51898"/>
    </source>
</evidence>
<dbReference type="EMBL" id="NOKQ01000134">
    <property type="protein sequence ID" value="OZS79345.1"/>
    <property type="molecule type" value="Genomic_DNA"/>
</dbReference>
<comment type="subunit">
    <text evidence="11">Forms a cyclic heterotetrameric complex composed of two molecules of XerC and two molecules of XerD.</text>
</comment>
<dbReference type="PANTHER" id="PTHR30349">
    <property type="entry name" value="PHAGE INTEGRASE-RELATED"/>
    <property type="match status" value="1"/>
</dbReference>
<dbReference type="HAMAP" id="MF_01807">
    <property type="entry name" value="Recomb_XerD"/>
    <property type="match status" value="1"/>
</dbReference>
<dbReference type="Pfam" id="PF00589">
    <property type="entry name" value="Phage_integrase"/>
    <property type="match status" value="1"/>
</dbReference>
<dbReference type="HAMAP" id="MF_01808">
    <property type="entry name" value="Recomb_XerC_XerD"/>
    <property type="match status" value="1"/>
</dbReference>
<dbReference type="GO" id="GO:0009037">
    <property type="term" value="F:tyrosine-based site-specific recombinase activity"/>
    <property type="evidence" value="ECO:0007669"/>
    <property type="project" value="UniProtKB-UniRule"/>
</dbReference>
<dbReference type="InterPro" id="IPR011010">
    <property type="entry name" value="DNA_brk_join_enz"/>
</dbReference>
<dbReference type="RefSeq" id="WP_094941726.1">
    <property type="nucleotide sequence ID" value="NZ_NOKQ01000134.1"/>
</dbReference>
<keyword evidence="6 11" id="KW-0159">Chromosome partition</keyword>
<dbReference type="PROSITE" id="PS51900">
    <property type="entry name" value="CB"/>
    <property type="match status" value="1"/>
</dbReference>
<feature type="active site" evidence="11">
    <location>
        <position position="271"/>
    </location>
</feature>
<evidence type="ECO:0000313" key="14">
    <source>
        <dbReference type="EMBL" id="OZS79345.1"/>
    </source>
</evidence>
<dbReference type="GO" id="GO:0006313">
    <property type="term" value="P:DNA transposition"/>
    <property type="evidence" value="ECO:0007669"/>
    <property type="project" value="UniProtKB-UniRule"/>
</dbReference>
<keyword evidence="10 11" id="KW-0131">Cell cycle</keyword>
<dbReference type="InterPro" id="IPR002104">
    <property type="entry name" value="Integrase_catalytic"/>
</dbReference>
<comment type="caution">
    <text evidence="14">The sequence shown here is derived from an EMBL/GenBank/DDBJ whole genome shotgun (WGS) entry which is preliminary data.</text>
</comment>
<feature type="active site" description="O-(3'-phospho-DNA)-tyrosine intermediate" evidence="11">
    <location>
        <position position="280"/>
    </location>
</feature>
<evidence type="ECO:0000256" key="8">
    <source>
        <dbReference type="ARBA" id="ARBA00023125"/>
    </source>
</evidence>
<evidence type="ECO:0000256" key="4">
    <source>
        <dbReference type="ARBA" id="ARBA00022490"/>
    </source>
</evidence>
<evidence type="ECO:0000256" key="1">
    <source>
        <dbReference type="ARBA" id="ARBA00004496"/>
    </source>
</evidence>
<keyword evidence="5 11" id="KW-0132">Cell division</keyword>
<keyword evidence="9 11" id="KW-0233">DNA recombination</keyword>
<dbReference type="InterPro" id="IPR044068">
    <property type="entry name" value="CB"/>
</dbReference>
<feature type="active site" evidence="11">
    <location>
        <position position="149"/>
    </location>
</feature>
<proteinExistence type="inferred from homology"/>
<dbReference type="SUPFAM" id="SSF47823">
    <property type="entry name" value="lambda integrase-like, N-terminal domain"/>
    <property type="match status" value="1"/>
</dbReference>
<dbReference type="Gene3D" id="1.10.150.130">
    <property type="match status" value="1"/>
</dbReference>
<accession>A0A264W715</accession>
<sequence length="299" mass="34301">MKPMKEALEDYLHFLRIEKQMADNTISAYQTDLTNYIEQLSKWGVSTLQDVTKENIQQHLRSQKLEGKSARTLSRKVASIRSFHQFALRERLTDHDPSYQIEHPQFDSVLPKFLTIDEVDALTAAIPKDKVQGIRDYALIELLYATGMRISECTQLDIEDIQLTMGFVRVTGKGQKERIIPLNQTSVHLVQTYVEQARPKLFKPGGDDKALFINQAGKRLTRQGIAKLMKQHAKRAGLSKEITPHLMRHTFATHLIENGADLRAVQEMLGHSDISTTQIYTHIGKKRLKEVYKEFHPRA</sequence>
<keyword evidence="7 11" id="KW-0229">DNA integration</keyword>
<dbReference type="PROSITE" id="PS51898">
    <property type="entry name" value="TYR_RECOMBINASE"/>
    <property type="match status" value="1"/>
</dbReference>
<name>A0A264W715_9BACL</name>
<dbReference type="Gene3D" id="1.10.443.10">
    <property type="entry name" value="Intergrase catalytic core"/>
    <property type="match status" value="1"/>
</dbReference>
<feature type="domain" description="Core-binding (CB)" evidence="13">
    <location>
        <begin position="2"/>
        <end position="88"/>
    </location>
</feature>
<dbReference type="NCBIfam" id="TIGR02225">
    <property type="entry name" value="recomb_XerD"/>
    <property type="match status" value="1"/>
</dbReference>
<dbReference type="AlphaFoldDB" id="A0A264W715"/>
<keyword evidence="4 11" id="KW-0963">Cytoplasm</keyword>
<dbReference type="NCBIfam" id="NF001399">
    <property type="entry name" value="PRK00283.1"/>
    <property type="match status" value="1"/>
</dbReference>
<feature type="active site" evidence="11">
    <location>
        <position position="245"/>
    </location>
</feature>
<dbReference type="SUPFAM" id="SSF56349">
    <property type="entry name" value="DNA breaking-rejoining enzymes"/>
    <property type="match status" value="1"/>
</dbReference>
<evidence type="ECO:0000256" key="10">
    <source>
        <dbReference type="ARBA" id="ARBA00023306"/>
    </source>
</evidence>
<dbReference type="NCBIfam" id="NF040815">
    <property type="entry name" value="recomb_XerA_Arch"/>
    <property type="match status" value="1"/>
</dbReference>